<gene>
    <name evidence="5" type="ORF">A4R26_12730</name>
</gene>
<accession>A0A1V9G7L5</accession>
<evidence type="ECO:0000256" key="2">
    <source>
        <dbReference type="ARBA" id="ARBA00022803"/>
    </source>
</evidence>
<dbReference type="EMBL" id="LWBP01000045">
    <property type="protein sequence ID" value="OQP66639.1"/>
    <property type="molecule type" value="Genomic_DNA"/>
</dbReference>
<keyword evidence="2 3" id="KW-0802">TPR repeat</keyword>
<proteinExistence type="predicted"/>
<dbReference type="Gene3D" id="1.25.40.10">
    <property type="entry name" value="Tetratricopeptide repeat domain"/>
    <property type="match status" value="1"/>
</dbReference>
<evidence type="ECO:0000256" key="1">
    <source>
        <dbReference type="ARBA" id="ARBA00022737"/>
    </source>
</evidence>
<comment type="caution">
    <text evidence="5">The sequence shown here is derived from an EMBL/GenBank/DDBJ whole genome shotgun (WGS) entry which is preliminary data.</text>
</comment>
<dbReference type="InterPro" id="IPR051685">
    <property type="entry name" value="Ycf3/AcsC/BcsC/TPR_MFPF"/>
</dbReference>
<dbReference type="AlphaFoldDB" id="A0A1V9G7L5"/>
<keyword evidence="6" id="KW-1185">Reference proteome</keyword>
<reference evidence="6" key="1">
    <citation type="submission" date="2016-04" db="EMBL/GenBank/DDBJ databases">
        <authorList>
            <person name="Chen L."/>
            <person name="Zhuang W."/>
            <person name="Wang G."/>
        </authorList>
    </citation>
    <scope>NUCLEOTIDE SEQUENCE [LARGE SCALE GENOMIC DNA]</scope>
    <source>
        <strain evidence="6">208</strain>
    </source>
</reference>
<sequence>MIKHIKYALLFLLFTASTAYSQTDREKAKEMKNEAIKLMDNGQIDESLKILKEAKKLDPENLDYDYEMAFAHTLKRNYKEAIKILEKNLGHKDVTDQVYQMIGNNYDYLGKPEKAIDAYDAGLSIFPNSGKLYLEKANIYLIKKEYNKAVPLYEKGIEVDPTFPSNYYRLALLYCNSKEPMWGLLYGELFLNLEHGSKRFFEVSKLLFNTYKEGIKINGDSMKIDFCEIVIDAASLTDKNNIKFPFCMPFGQTFSLALTGTKTVDIHSLNTIRTNFISAWHQFKHNQTYPNVLFDYQEKVRAAGHMEAYNHYILAGADMDAFKQWAGANQDKFRNFMEWFRENTLSLDADHKFTRGQYK</sequence>
<feature type="repeat" description="TPR" evidence="3">
    <location>
        <begin position="96"/>
        <end position="129"/>
    </location>
</feature>
<name>A0A1V9G7L5_9BACT</name>
<keyword evidence="1" id="KW-0677">Repeat</keyword>
<evidence type="ECO:0000313" key="6">
    <source>
        <dbReference type="Proteomes" id="UP000192276"/>
    </source>
</evidence>
<dbReference type="Proteomes" id="UP000192276">
    <property type="component" value="Unassembled WGS sequence"/>
</dbReference>
<feature type="chain" id="PRO_5012528865" evidence="4">
    <location>
        <begin position="22"/>
        <end position="359"/>
    </location>
</feature>
<dbReference type="SMART" id="SM00028">
    <property type="entry name" value="TPR"/>
    <property type="match status" value="3"/>
</dbReference>
<dbReference type="PROSITE" id="PS50005">
    <property type="entry name" value="TPR"/>
    <property type="match status" value="2"/>
</dbReference>
<dbReference type="STRING" id="550983.A4R26_12730"/>
<dbReference type="Pfam" id="PF13181">
    <property type="entry name" value="TPR_8"/>
    <property type="match status" value="1"/>
</dbReference>
<dbReference type="InterPro" id="IPR019734">
    <property type="entry name" value="TPR_rpt"/>
</dbReference>
<dbReference type="OrthoDB" id="793001at2"/>
<feature type="repeat" description="TPR" evidence="3">
    <location>
        <begin position="130"/>
        <end position="163"/>
    </location>
</feature>
<dbReference type="PANTHER" id="PTHR44943:SF8">
    <property type="entry name" value="TPR REPEAT-CONTAINING PROTEIN MJ0263"/>
    <property type="match status" value="1"/>
</dbReference>
<evidence type="ECO:0000313" key="5">
    <source>
        <dbReference type="EMBL" id="OQP66639.1"/>
    </source>
</evidence>
<feature type="signal peptide" evidence="4">
    <location>
        <begin position="1"/>
        <end position="21"/>
    </location>
</feature>
<dbReference type="Pfam" id="PF13414">
    <property type="entry name" value="TPR_11"/>
    <property type="match status" value="1"/>
</dbReference>
<dbReference type="PANTHER" id="PTHR44943">
    <property type="entry name" value="CELLULOSE SYNTHASE OPERON PROTEIN C"/>
    <property type="match status" value="1"/>
</dbReference>
<organism evidence="5 6">
    <name type="scientific">Niastella populi</name>
    <dbReference type="NCBI Taxonomy" id="550983"/>
    <lineage>
        <taxon>Bacteria</taxon>
        <taxon>Pseudomonadati</taxon>
        <taxon>Bacteroidota</taxon>
        <taxon>Chitinophagia</taxon>
        <taxon>Chitinophagales</taxon>
        <taxon>Chitinophagaceae</taxon>
        <taxon>Niastella</taxon>
    </lineage>
</organism>
<evidence type="ECO:0000256" key="4">
    <source>
        <dbReference type="SAM" id="SignalP"/>
    </source>
</evidence>
<protein>
    <submittedName>
        <fullName evidence="5">Uncharacterized protein</fullName>
    </submittedName>
</protein>
<keyword evidence="4" id="KW-0732">Signal</keyword>
<dbReference type="InterPro" id="IPR011990">
    <property type="entry name" value="TPR-like_helical_dom_sf"/>
</dbReference>
<dbReference type="RefSeq" id="WP_081162008.1">
    <property type="nucleotide sequence ID" value="NZ_LWBP01000045.1"/>
</dbReference>
<evidence type="ECO:0000256" key="3">
    <source>
        <dbReference type="PROSITE-ProRule" id="PRU00339"/>
    </source>
</evidence>
<dbReference type="SUPFAM" id="SSF48452">
    <property type="entry name" value="TPR-like"/>
    <property type="match status" value="1"/>
</dbReference>